<keyword evidence="11" id="KW-1185">Reference proteome</keyword>
<dbReference type="GO" id="GO:0006865">
    <property type="term" value="P:amino acid transport"/>
    <property type="evidence" value="ECO:0007669"/>
    <property type="project" value="TreeGrafter"/>
</dbReference>
<dbReference type="Gene3D" id="1.10.3720.10">
    <property type="entry name" value="MetI-like"/>
    <property type="match status" value="1"/>
</dbReference>
<accession>A0A135P4Z2</accession>
<keyword evidence="5 8" id="KW-0812">Transmembrane</keyword>
<dbReference type="EMBL" id="LNUW01000015">
    <property type="protein sequence ID" value="KXG86499.1"/>
    <property type="molecule type" value="Genomic_DNA"/>
</dbReference>
<evidence type="ECO:0000259" key="9">
    <source>
        <dbReference type="PROSITE" id="PS50928"/>
    </source>
</evidence>
<dbReference type="PROSITE" id="PS50928">
    <property type="entry name" value="ABC_TM1"/>
    <property type="match status" value="1"/>
</dbReference>
<gene>
    <name evidence="10" type="ORF">ATO67_00205</name>
</gene>
<dbReference type="InterPro" id="IPR010065">
    <property type="entry name" value="AA_ABC_transptr_permease_3TM"/>
</dbReference>
<dbReference type="InterPro" id="IPR035906">
    <property type="entry name" value="MetI-like_sf"/>
</dbReference>
<dbReference type="PANTHER" id="PTHR30614">
    <property type="entry name" value="MEMBRANE COMPONENT OF AMINO ACID ABC TRANSPORTER"/>
    <property type="match status" value="1"/>
</dbReference>
<dbReference type="PANTHER" id="PTHR30614:SF41">
    <property type="entry name" value="INNER MEMBRANE AMINO-ACID ABC TRANSPORTER PERMEASE PROTEIN YHDY"/>
    <property type="match status" value="1"/>
</dbReference>
<dbReference type="RefSeq" id="WP_067642646.1">
    <property type="nucleotide sequence ID" value="NZ_KQ961023.1"/>
</dbReference>
<dbReference type="CDD" id="cd06261">
    <property type="entry name" value="TM_PBP2"/>
    <property type="match status" value="1"/>
</dbReference>
<dbReference type="NCBIfam" id="TIGR01726">
    <property type="entry name" value="HEQRo_perm_3TM"/>
    <property type="match status" value="1"/>
</dbReference>
<feature type="transmembrane region" description="Helical" evidence="8">
    <location>
        <begin position="351"/>
        <end position="369"/>
    </location>
</feature>
<comment type="similarity">
    <text evidence="2">Belongs to the binding-protein-dependent transport system permease family. HisMQ subfamily.</text>
</comment>
<keyword evidence="3 8" id="KW-0813">Transport</keyword>
<feature type="transmembrane region" description="Helical" evidence="8">
    <location>
        <begin position="172"/>
        <end position="200"/>
    </location>
</feature>
<dbReference type="Pfam" id="PF00528">
    <property type="entry name" value="BPD_transp_1"/>
    <property type="match status" value="1"/>
</dbReference>
<feature type="transmembrane region" description="Helical" evidence="8">
    <location>
        <begin position="41"/>
        <end position="64"/>
    </location>
</feature>
<dbReference type="SUPFAM" id="SSF161098">
    <property type="entry name" value="MetI-like"/>
    <property type="match status" value="1"/>
</dbReference>
<dbReference type="AlphaFoldDB" id="A0A135P4Z2"/>
<evidence type="ECO:0000256" key="6">
    <source>
        <dbReference type="ARBA" id="ARBA00022989"/>
    </source>
</evidence>
<comment type="caution">
    <text evidence="10">The sequence shown here is derived from an EMBL/GenBank/DDBJ whole genome shotgun (WGS) entry which is preliminary data.</text>
</comment>
<name>A0A135P4Z2_9HYPH</name>
<dbReference type="InterPro" id="IPR000515">
    <property type="entry name" value="MetI-like"/>
</dbReference>
<evidence type="ECO:0000256" key="7">
    <source>
        <dbReference type="ARBA" id="ARBA00023136"/>
    </source>
</evidence>
<feature type="transmembrane region" description="Helical" evidence="8">
    <location>
        <begin position="114"/>
        <end position="133"/>
    </location>
</feature>
<evidence type="ECO:0000256" key="5">
    <source>
        <dbReference type="ARBA" id="ARBA00022692"/>
    </source>
</evidence>
<dbReference type="Proteomes" id="UP000070498">
    <property type="component" value="Unassembled WGS sequence"/>
</dbReference>
<organism evidence="10 11">
    <name type="scientific">Agrobacterium bohemicum</name>
    <dbReference type="NCBI Taxonomy" id="2052828"/>
    <lineage>
        <taxon>Bacteria</taxon>
        <taxon>Pseudomonadati</taxon>
        <taxon>Pseudomonadota</taxon>
        <taxon>Alphaproteobacteria</taxon>
        <taxon>Hyphomicrobiales</taxon>
        <taxon>Rhizobiaceae</taxon>
        <taxon>Rhizobium/Agrobacterium group</taxon>
        <taxon>Agrobacterium</taxon>
    </lineage>
</organism>
<feature type="transmembrane region" description="Helical" evidence="8">
    <location>
        <begin position="140"/>
        <end position="160"/>
    </location>
</feature>
<keyword evidence="7 8" id="KW-0472">Membrane</keyword>
<evidence type="ECO:0000256" key="2">
    <source>
        <dbReference type="ARBA" id="ARBA00010072"/>
    </source>
</evidence>
<sequence length="385" mass="42646">MTTNQISYVRANLVQPEPAPSSQVGLTHWLRTKLFATPKDIVFTVLAIAFLAYIIPPLVQWLFIHATWTGTDRTACLTVEQGGALPNGQSGACWAFVNAKFAQFMFGRYPSSEYWRPLLVLAAFTALLIPMLIPKAPFKGLNALLLFIVLPVVAFFLLLGGNFGLSHVETPLWGGLMVTLILSFCGIVVSLPFGILLALGRRSNMPVIKMLCTTFIEVIRGIPLITILFFASIMLPLFLPDGWTFDKFLRALVGVALFASAYMAEVIRGGLQAIPKGQYEGADSLGLNYWQKTRLIVLPQALKLVIPGIVNTFIGLFKDTSLVYIIGMFDLLGIVNLNQSDANWSTPVTPMTGYIFAGFIFWIFCFGMSRYSLFMERHLDTGHKK</sequence>
<evidence type="ECO:0000313" key="10">
    <source>
        <dbReference type="EMBL" id="KXG86499.1"/>
    </source>
</evidence>
<evidence type="ECO:0000256" key="8">
    <source>
        <dbReference type="RuleBase" id="RU363032"/>
    </source>
</evidence>
<dbReference type="STRING" id="2052828.ATO67_00205"/>
<dbReference type="GO" id="GO:0043190">
    <property type="term" value="C:ATP-binding cassette (ABC) transporter complex"/>
    <property type="evidence" value="ECO:0007669"/>
    <property type="project" value="InterPro"/>
</dbReference>
<protein>
    <submittedName>
        <fullName evidence="10">Amino acid ABC transporter permease</fullName>
    </submittedName>
</protein>
<dbReference type="GO" id="GO:0022857">
    <property type="term" value="F:transmembrane transporter activity"/>
    <property type="evidence" value="ECO:0007669"/>
    <property type="project" value="InterPro"/>
</dbReference>
<feature type="domain" description="ABC transmembrane type-1" evidence="9">
    <location>
        <begin position="176"/>
        <end position="372"/>
    </location>
</feature>
<feature type="transmembrane region" description="Helical" evidence="8">
    <location>
        <begin position="221"/>
        <end position="239"/>
    </location>
</feature>
<keyword evidence="6 8" id="KW-1133">Transmembrane helix</keyword>
<keyword evidence="4" id="KW-1003">Cell membrane</keyword>
<reference evidence="10 11" key="1">
    <citation type="submission" date="2015-11" db="EMBL/GenBank/DDBJ databases">
        <title>Draft genome sequence of Agrobacterium sp. R89-1.</title>
        <authorList>
            <person name="Zahradnik J."/>
            <person name="Kyslikova E."/>
            <person name="Palyzova A."/>
            <person name="Kyslik P."/>
        </authorList>
    </citation>
    <scope>NUCLEOTIDE SEQUENCE [LARGE SCALE GENOMIC DNA]</scope>
    <source>
        <strain evidence="10 11">R89-1</strain>
    </source>
</reference>
<evidence type="ECO:0000256" key="4">
    <source>
        <dbReference type="ARBA" id="ARBA00022475"/>
    </source>
</evidence>
<comment type="subcellular location">
    <subcellularLocation>
        <location evidence="1">Cell inner membrane</location>
        <topology evidence="1">Multi-pass membrane protein</topology>
    </subcellularLocation>
    <subcellularLocation>
        <location evidence="8">Cell membrane</location>
        <topology evidence="8">Multi-pass membrane protein</topology>
    </subcellularLocation>
</comment>
<feature type="transmembrane region" description="Helical" evidence="8">
    <location>
        <begin position="251"/>
        <end position="271"/>
    </location>
</feature>
<dbReference type="InterPro" id="IPR043429">
    <property type="entry name" value="ArtM/GltK/GlnP/TcyL/YhdX-like"/>
</dbReference>
<proteinExistence type="inferred from homology"/>
<evidence type="ECO:0000313" key="11">
    <source>
        <dbReference type="Proteomes" id="UP000070498"/>
    </source>
</evidence>
<evidence type="ECO:0000256" key="1">
    <source>
        <dbReference type="ARBA" id="ARBA00004429"/>
    </source>
</evidence>
<evidence type="ECO:0000256" key="3">
    <source>
        <dbReference type="ARBA" id="ARBA00022448"/>
    </source>
</evidence>